<protein>
    <submittedName>
        <fullName evidence="1">Uncharacterized protein</fullName>
    </submittedName>
</protein>
<comment type="caution">
    <text evidence="1">The sequence shown here is derived from an EMBL/GenBank/DDBJ whole genome shotgun (WGS) entry which is preliminary data.</text>
</comment>
<name>X1GJA7_9ZZZZ</name>
<evidence type="ECO:0000313" key="1">
    <source>
        <dbReference type="EMBL" id="GAH57976.1"/>
    </source>
</evidence>
<organism evidence="1">
    <name type="scientific">marine sediment metagenome</name>
    <dbReference type="NCBI Taxonomy" id="412755"/>
    <lineage>
        <taxon>unclassified sequences</taxon>
        <taxon>metagenomes</taxon>
        <taxon>ecological metagenomes</taxon>
    </lineage>
</organism>
<feature type="non-terminal residue" evidence="1">
    <location>
        <position position="207"/>
    </location>
</feature>
<reference evidence="1" key="1">
    <citation type="journal article" date="2014" name="Front. Microbiol.">
        <title>High frequency of phylogenetically diverse reductive dehalogenase-homologous genes in deep subseafloor sedimentary metagenomes.</title>
        <authorList>
            <person name="Kawai M."/>
            <person name="Futagami T."/>
            <person name="Toyoda A."/>
            <person name="Takaki Y."/>
            <person name="Nishi S."/>
            <person name="Hori S."/>
            <person name="Arai W."/>
            <person name="Tsubouchi T."/>
            <person name="Morono Y."/>
            <person name="Uchiyama I."/>
            <person name="Ito T."/>
            <person name="Fujiyama A."/>
            <person name="Inagaki F."/>
            <person name="Takami H."/>
        </authorList>
    </citation>
    <scope>NUCLEOTIDE SEQUENCE</scope>
    <source>
        <strain evidence="1">Expedition CK06-06</strain>
    </source>
</reference>
<gene>
    <name evidence="1" type="ORF">S03H2_32710</name>
</gene>
<proteinExistence type="predicted"/>
<sequence length="207" mass="23400">MAVELRRGCGFRKVGGMYLCGEFISSPCDRMPFPLTTCPVCGQGIKVSRGFTEVNPYQLWGMHQDCKDHFRPCFLCDPQDEPAYIMNVGEKYYKTPQDFVKEALAMGISKRIPFIPKGLELGKTVIYLAHSKACEVKVPAALQEAMSIVEEAQTKRPRLLEAEKVTKALGIFCAFIPKRVEKLIWKSKAIPEELEKLQKREITPVIV</sequence>
<dbReference type="AlphaFoldDB" id="X1GJA7"/>
<dbReference type="EMBL" id="BARU01019880">
    <property type="protein sequence ID" value="GAH57976.1"/>
    <property type="molecule type" value="Genomic_DNA"/>
</dbReference>
<accession>X1GJA7</accession>